<accession>A0A3P7LRX7</accession>
<evidence type="ECO:0000256" key="1">
    <source>
        <dbReference type="SAM" id="MobiDB-lite"/>
    </source>
</evidence>
<dbReference type="Proteomes" id="UP000281553">
    <property type="component" value="Unassembled WGS sequence"/>
</dbReference>
<dbReference type="OrthoDB" id="6267009at2759"/>
<reference evidence="3 4" key="1">
    <citation type="submission" date="2018-11" db="EMBL/GenBank/DDBJ databases">
        <authorList>
            <consortium name="Pathogen Informatics"/>
        </authorList>
    </citation>
    <scope>NUCLEOTIDE SEQUENCE [LARGE SCALE GENOMIC DNA]</scope>
</reference>
<organism evidence="3 4">
    <name type="scientific">Dibothriocephalus latus</name>
    <name type="common">Fish tapeworm</name>
    <name type="synonym">Diphyllobothrium latum</name>
    <dbReference type="NCBI Taxonomy" id="60516"/>
    <lineage>
        <taxon>Eukaryota</taxon>
        <taxon>Metazoa</taxon>
        <taxon>Spiralia</taxon>
        <taxon>Lophotrochozoa</taxon>
        <taxon>Platyhelminthes</taxon>
        <taxon>Cestoda</taxon>
        <taxon>Eucestoda</taxon>
        <taxon>Diphyllobothriidea</taxon>
        <taxon>Diphyllobothriidae</taxon>
        <taxon>Dibothriocephalus</taxon>
    </lineage>
</organism>
<evidence type="ECO:0000313" key="4">
    <source>
        <dbReference type="Proteomes" id="UP000281553"/>
    </source>
</evidence>
<evidence type="ECO:0000313" key="3">
    <source>
        <dbReference type="EMBL" id="VDN08991.1"/>
    </source>
</evidence>
<name>A0A3P7LRX7_DIBLA</name>
<dbReference type="EMBL" id="UYRU01046181">
    <property type="protein sequence ID" value="VDN08991.1"/>
    <property type="molecule type" value="Genomic_DNA"/>
</dbReference>
<dbReference type="AlphaFoldDB" id="A0A3P7LRX7"/>
<protein>
    <submittedName>
        <fullName evidence="3">Uncharacterized protein</fullName>
    </submittedName>
</protein>
<proteinExistence type="predicted"/>
<keyword evidence="2" id="KW-0472">Membrane</keyword>
<keyword evidence="2" id="KW-1133">Transmembrane helix</keyword>
<gene>
    <name evidence="3" type="ORF">DILT_LOCUS4822</name>
</gene>
<keyword evidence="2" id="KW-0812">Transmembrane</keyword>
<feature type="transmembrane region" description="Helical" evidence="2">
    <location>
        <begin position="6"/>
        <end position="24"/>
    </location>
</feature>
<sequence length="215" mass="23675">MILIIIIGTIVSTILNLLLFIRCLTTRKYIIKVSAKPISIRHEPESMQMTVPPSSAATSAATQRRPHSLLFNPHGYANTTLLERLQVTMGAATNKKKRRICACRAGVVPTEKLAKTYRPPPRRPAKLSGSNISWPTQVRCGGRQQMAPMSEPIKRRFAPVPNERPPAGFGRFSSPYLPVQGVPLSQFSGEPLIIEESLYDDVPPSSVYPSDGQVS</sequence>
<feature type="region of interest" description="Disordered" evidence="1">
    <location>
        <begin position="115"/>
        <end position="137"/>
    </location>
</feature>
<evidence type="ECO:0000256" key="2">
    <source>
        <dbReference type="SAM" id="Phobius"/>
    </source>
</evidence>
<keyword evidence="4" id="KW-1185">Reference proteome</keyword>